<keyword evidence="1" id="KW-0472">Membrane</keyword>
<organism evidence="2 3">
    <name type="scientific">Rhizobium aethiopicum</name>
    <dbReference type="NCBI Taxonomy" id="1138170"/>
    <lineage>
        <taxon>Bacteria</taxon>
        <taxon>Pseudomonadati</taxon>
        <taxon>Pseudomonadota</taxon>
        <taxon>Alphaproteobacteria</taxon>
        <taxon>Hyphomicrobiales</taxon>
        <taxon>Rhizobiaceae</taxon>
        <taxon>Rhizobium/Agrobacterium group</taxon>
        <taxon>Rhizobium</taxon>
    </lineage>
</organism>
<proteinExistence type="predicted"/>
<evidence type="ECO:0000256" key="1">
    <source>
        <dbReference type="SAM" id="Phobius"/>
    </source>
</evidence>
<keyword evidence="1" id="KW-0812">Transmembrane</keyword>
<evidence type="ECO:0000313" key="3">
    <source>
        <dbReference type="Proteomes" id="UP000198723"/>
    </source>
</evidence>
<dbReference type="STRING" id="1138170.GA0061105_101199"/>
<name>A0A1C3XVV4_9HYPH</name>
<accession>A0A1C3XVV4</accession>
<protein>
    <submittedName>
        <fullName evidence="2">Uncharacterized protein</fullName>
    </submittedName>
</protein>
<keyword evidence="1" id="KW-1133">Transmembrane helix</keyword>
<feature type="transmembrane region" description="Helical" evidence="1">
    <location>
        <begin position="32"/>
        <end position="59"/>
    </location>
</feature>
<feature type="transmembrane region" description="Helical" evidence="1">
    <location>
        <begin position="7"/>
        <end position="26"/>
    </location>
</feature>
<dbReference type="AlphaFoldDB" id="A0A1C3XVV4"/>
<dbReference type="Proteomes" id="UP000198723">
    <property type="component" value="Unassembled WGS sequence"/>
</dbReference>
<sequence length="69" mass="7660">MNWTAGYGRLSVAFTLAVMINIVAMVQEKSAFWVRFLVLLPLGLPLVTGLTLLVLPYAVKRRDAVRIGE</sequence>
<reference evidence="2 3" key="1">
    <citation type="submission" date="2016-08" db="EMBL/GenBank/DDBJ databases">
        <authorList>
            <person name="Seilhamer J.J."/>
        </authorList>
    </citation>
    <scope>NUCLEOTIDE SEQUENCE [LARGE SCALE GENOMIC DNA]</scope>
    <source>
        <strain evidence="2 3">HBR26</strain>
    </source>
</reference>
<dbReference type="RefSeq" id="WP_092747447.1">
    <property type="nucleotide sequence ID" value="NZ_FMAJ01000001.1"/>
</dbReference>
<evidence type="ECO:0000313" key="2">
    <source>
        <dbReference type="EMBL" id="SCB56371.1"/>
    </source>
</evidence>
<gene>
    <name evidence="2" type="ORF">GA0061105_101199</name>
</gene>
<dbReference type="EMBL" id="FMAJ01000001">
    <property type="protein sequence ID" value="SCB56371.1"/>
    <property type="molecule type" value="Genomic_DNA"/>
</dbReference>